<proteinExistence type="predicted"/>
<comment type="caution">
    <text evidence="3">The sequence shown here is derived from an EMBL/GenBank/DDBJ whole genome shotgun (WGS) entry which is preliminary data.</text>
</comment>
<dbReference type="PANTHER" id="PTHR33165">
    <property type="entry name" value="F-BOX DOMAIN CONTAINING PROTEIN-LIKE-RELATED"/>
    <property type="match status" value="1"/>
</dbReference>
<dbReference type="Proteomes" id="UP001140206">
    <property type="component" value="Chromosome 3"/>
</dbReference>
<reference evidence="3" key="1">
    <citation type="submission" date="2022-08" db="EMBL/GenBank/DDBJ databases">
        <authorList>
            <person name="Marques A."/>
        </authorList>
    </citation>
    <scope>NUCLEOTIDE SEQUENCE</scope>
    <source>
        <strain evidence="3">RhyPub2mFocal</strain>
        <tissue evidence="3">Leaves</tissue>
    </source>
</reference>
<dbReference type="EMBL" id="JAMFTS010000003">
    <property type="protein sequence ID" value="KAJ4779126.1"/>
    <property type="molecule type" value="Genomic_DNA"/>
</dbReference>
<evidence type="ECO:0000259" key="1">
    <source>
        <dbReference type="Pfam" id="PF03478"/>
    </source>
</evidence>
<name>A0AAV8ELN4_9POAL</name>
<dbReference type="AlphaFoldDB" id="A0AAV8ELN4"/>
<evidence type="ECO:0000313" key="3">
    <source>
        <dbReference type="EMBL" id="KAJ4779126.1"/>
    </source>
</evidence>
<keyword evidence="4" id="KW-1185">Reference proteome</keyword>
<sequence length="398" mass="45682">MTSTQDWANLSTDLVKRIGALLLDDDVTEYVRLRGVCRSWRFCTEDPKNLGGRFHPHKWIMITPLTSPPTAAFNFFKLSSGKIFSIDLLELRRGYSLVYVVDGLCLLQNKQTRVLALLNPFTRFVTNLPNQVTYHNFQRSPFVLEHAPGTLSGVYITSSSTVLLRFDTGDRKDSIRLVYAKPGDPVWLSIEVKIKFSDSILYRDEFYVIDVEKGLVRINFDREINSQTPVMDVVVPCGPSLLPVRGSHLVECDRKIILVAVPKMFQVDLDERRLVPIELINGYALFLASQRSLSIDCKNLPCSHDNYIYFCESNYYYGINIILLWLSDQNVLNEGLNGEQSKESLDLQYVRLEPGTELKYSSTSDSDPFKDCWLVKDLVRYQKLRSLHNHIGWRAYVS</sequence>
<dbReference type="EMBL" id="JAMFTS010000003">
    <property type="protein sequence ID" value="KAJ4772972.1"/>
    <property type="molecule type" value="Genomic_DNA"/>
</dbReference>
<gene>
    <name evidence="2" type="ORF">LUZ62_057229</name>
    <name evidence="3" type="ORF">LUZ62_063383</name>
</gene>
<dbReference type="Pfam" id="PF03478">
    <property type="entry name" value="Beta-prop_KIB1-4"/>
    <property type="match status" value="1"/>
</dbReference>
<evidence type="ECO:0000313" key="2">
    <source>
        <dbReference type="EMBL" id="KAJ4772972.1"/>
    </source>
</evidence>
<evidence type="ECO:0000313" key="4">
    <source>
        <dbReference type="Proteomes" id="UP001140206"/>
    </source>
</evidence>
<organism evidence="3 4">
    <name type="scientific">Rhynchospora pubera</name>
    <dbReference type="NCBI Taxonomy" id="906938"/>
    <lineage>
        <taxon>Eukaryota</taxon>
        <taxon>Viridiplantae</taxon>
        <taxon>Streptophyta</taxon>
        <taxon>Embryophyta</taxon>
        <taxon>Tracheophyta</taxon>
        <taxon>Spermatophyta</taxon>
        <taxon>Magnoliopsida</taxon>
        <taxon>Liliopsida</taxon>
        <taxon>Poales</taxon>
        <taxon>Cyperaceae</taxon>
        <taxon>Cyperoideae</taxon>
        <taxon>Rhynchosporeae</taxon>
        <taxon>Rhynchospora</taxon>
    </lineage>
</organism>
<accession>A0AAV8ELN4</accession>
<protein>
    <recommendedName>
        <fullName evidence="1">KIB1-4 beta-propeller domain-containing protein</fullName>
    </recommendedName>
</protein>
<dbReference type="InterPro" id="IPR005174">
    <property type="entry name" value="KIB1-4_b-propeller"/>
</dbReference>
<feature type="domain" description="KIB1-4 beta-propeller" evidence="1">
    <location>
        <begin position="75"/>
        <end position="314"/>
    </location>
</feature>